<proteinExistence type="predicted"/>
<gene>
    <name evidence="1" type="ORF">L3Q82_025638</name>
</gene>
<protein>
    <submittedName>
        <fullName evidence="1">Uncharacterized protein</fullName>
    </submittedName>
</protein>
<evidence type="ECO:0000313" key="2">
    <source>
        <dbReference type="Proteomes" id="UP000831701"/>
    </source>
</evidence>
<dbReference type="Proteomes" id="UP000831701">
    <property type="component" value="Chromosome 8"/>
</dbReference>
<sequence>MFSASIVSGQFEVVDARSLVPVVVALPNPVVDTGSKGCSRMKKESYRTMLAYGTPDEVDRYRQAKASPAWTVLEAKTSGLGGVRTSEWQTGVVVPLLKRGTGECVQLQEDHTSQPPWEGLRHVWRGEFGR</sequence>
<accession>A0ACB8WKM5</accession>
<organism evidence="1 2">
    <name type="scientific">Scortum barcoo</name>
    <name type="common">barcoo grunter</name>
    <dbReference type="NCBI Taxonomy" id="214431"/>
    <lineage>
        <taxon>Eukaryota</taxon>
        <taxon>Metazoa</taxon>
        <taxon>Chordata</taxon>
        <taxon>Craniata</taxon>
        <taxon>Vertebrata</taxon>
        <taxon>Euteleostomi</taxon>
        <taxon>Actinopterygii</taxon>
        <taxon>Neopterygii</taxon>
        <taxon>Teleostei</taxon>
        <taxon>Neoteleostei</taxon>
        <taxon>Acanthomorphata</taxon>
        <taxon>Eupercaria</taxon>
        <taxon>Centrarchiformes</taxon>
        <taxon>Terapontoidei</taxon>
        <taxon>Terapontidae</taxon>
        <taxon>Scortum</taxon>
    </lineage>
</organism>
<dbReference type="EMBL" id="CM041538">
    <property type="protein sequence ID" value="KAI3368630.1"/>
    <property type="molecule type" value="Genomic_DNA"/>
</dbReference>
<keyword evidence="2" id="KW-1185">Reference proteome</keyword>
<comment type="caution">
    <text evidence="1">The sequence shown here is derived from an EMBL/GenBank/DDBJ whole genome shotgun (WGS) entry which is preliminary data.</text>
</comment>
<name>A0ACB8WKM5_9TELE</name>
<evidence type="ECO:0000313" key="1">
    <source>
        <dbReference type="EMBL" id="KAI3368630.1"/>
    </source>
</evidence>
<reference evidence="1" key="1">
    <citation type="submission" date="2022-04" db="EMBL/GenBank/DDBJ databases">
        <title>Jade perch genome.</title>
        <authorList>
            <person name="Chao B."/>
        </authorList>
    </citation>
    <scope>NUCLEOTIDE SEQUENCE</scope>
    <source>
        <strain evidence="1">CB-2022</strain>
    </source>
</reference>